<protein>
    <recommendedName>
        <fullName evidence="1">Zinc finger CGNR domain-containing protein</fullName>
    </recommendedName>
</protein>
<dbReference type="RefSeq" id="WP_344598543.1">
    <property type="nucleotide sequence ID" value="NZ_BAAARW010000050.1"/>
</dbReference>
<proteinExistence type="predicted"/>
<evidence type="ECO:0000313" key="3">
    <source>
        <dbReference type="Proteomes" id="UP001501231"/>
    </source>
</evidence>
<comment type="caution">
    <text evidence="2">The sequence shown here is derived from an EMBL/GenBank/DDBJ whole genome shotgun (WGS) entry which is preliminary data.</text>
</comment>
<dbReference type="EMBL" id="BAAARW010000050">
    <property type="protein sequence ID" value="GAA2459046.1"/>
    <property type="molecule type" value="Genomic_DNA"/>
</dbReference>
<dbReference type="PANTHER" id="PTHR35525:SF3">
    <property type="entry name" value="BLL6575 PROTEIN"/>
    <property type="match status" value="1"/>
</dbReference>
<reference evidence="2 3" key="1">
    <citation type="journal article" date="2019" name="Int. J. Syst. Evol. Microbiol.">
        <title>The Global Catalogue of Microorganisms (GCM) 10K type strain sequencing project: providing services to taxonomists for standard genome sequencing and annotation.</title>
        <authorList>
            <consortium name="The Broad Institute Genomics Platform"/>
            <consortium name="The Broad Institute Genome Sequencing Center for Infectious Disease"/>
            <person name="Wu L."/>
            <person name="Ma J."/>
        </authorList>
    </citation>
    <scope>NUCLEOTIDE SEQUENCE [LARGE SCALE GENOMIC DNA]</scope>
    <source>
        <strain evidence="2 3">JCM 3325</strain>
    </source>
</reference>
<dbReference type="InterPro" id="IPR023286">
    <property type="entry name" value="ABATE_dom_sf"/>
</dbReference>
<gene>
    <name evidence="2" type="ORF">GCM10010191_93960</name>
</gene>
<evidence type="ECO:0000313" key="2">
    <source>
        <dbReference type="EMBL" id="GAA2459046.1"/>
    </source>
</evidence>
<dbReference type="Pfam" id="PF11706">
    <property type="entry name" value="zf-CGNR"/>
    <property type="match status" value="1"/>
</dbReference>
<dbReference type="Pfam" id="PF07336">
    <property type="entry name" value="ABATE"/>
    <property type="match status" value="1"/>
</dbReference>
<dbReference type="Gene3D" id="1.10.3300.10">
    <property type="entry name" value="Jann2411-like domain"/>
    <property type="match status" value="1"/>
</dbReference>
<dbReference type="Proteomes" id="UP001501231">
    <property type="component" value="Unassembled WGS sequence"/>
</dbReference>
<evidence type="ECO:0000259" key="1">
    <source>
        <dbReference type="Pfam" id="PF11706"/>
    </source>
</evidence>
<feature type="domain" description="Zinc finger CGNR" evidence="1">
    <location>
        <begin position="146"/>
        <end position="187"/>
    </location>
</feature>
<dbReference type="SUPFAM" id="SSF160904">
    <property type="entry name" value="Jann2411-like"/>
    <property type="match status" value="1"/>
</dbReference>
<accession>A0ABN3KH04</accession>
<keyword evidence="3" id="KW-1185">Reference proteome</keyword>
<dbReference type="InterPro" id="IPR010852">
    <property type="entry name" value="ABATE"/>
</dbReference>
<dbReference type="InterPro" id="IPR021005">
    <property type="entry name" value="Znf_CGNR"/>
</dbReference>
<sequence>MNFDSHTDSAVTATVGLVNALTPGERRGRPYPAPGPSERTAAVGAALRVTDPRNAEVTEEQAAALVPVAQALREVFDAAAAGDVDAAATLVNRMLEDTRARPMLARHDGEPWHLHFHGTDVTFADSWAGPCATSLAVVIGSELHDRLGVCTAPACDRVYVDTSRNGTRRYCSTACQNRVKTAAFRARSASSTSGREGS</sequence>
<name>A0ABN3KH04_9ACTN</name>
<dbReference type="PANTHER" id="PTHR35525">
    <property type="entry name" value="BLL6575 PROTEIN"/>
    <property type="match status" value="1"/>
</dbReference>
<organism evidence="2 3">
    <name type="scientific">Actinomadura vinacea</name>
    <dbReference type="NCBI Taxonomy" id="115336"/>
    <lineage>
        <taxon>Bacteria</taxon>
        <taxon>Bacillati</taxon>
        <taxon>Actinomycetota</taxon>
        <taxon>Actinomycetes</taxon>
        <taxon>Streptosporangiales</taxon>
        <taxon>Thermomonosporaceae</taxon>
        <taxon>Actinomadura</taxon>
    </lineage>
</organism>